<organism evidence="5 6">
    <name type="scientific">Pseudoduganella guangdongensis</name>
    <dbReference type="NCBI Taxonomy" id="2692179"/>
    <lineage>
        <taxon>Bacteria</taxon>
        <taxon>Pseudomonadati</taxon>
        <taxon>Pseudomonadota</taxon>
        <taxon>Betaproteobacteria</taxon>
        <taxon>Burkholderiales</taxon>
        <taxon>Oxalobacteraceae</taxon>
        <taxon>Telluria group</taxon>
        <taxon>Pseudoduganella</taxon>
    </lineage>
</organism>
<feature type="domain" description="Smf/DprA SLOG" evidence="3">
    <location>
        <begin position="143"/>
        <end position="351"/>
    </location>
</feature>
<dbReference type="AlphaFoldDB" id="A0A6N9HML7"/>
<evidence type="ECO:0000256" key="1">
    <source>
        <dbReference type="ARBA" id="ARBA00006525"/>
    </source>
</evidence>
<dbReference type="GO" id="GO:0009294">
    <property type="term" value="P:DNA-mediated transformation"/>
    <property type="evidence" value="ECO:0007669"/>
    <property type="project" value="InterPro"/>
</dbReference>
<proteinExistence type="inferred from homology"/>
<accession>A0A6N9HML7</accession>
<evidence type="ECO:0000259" key="4">
    <source>
        <dbReference type="Pfam" id="PF17782"/>
    </source>
</evidence>
<dbReference type="Gene3D" id="1.10.10.10">
    <property type="entry name" value="Winged helix-like DNA-binding domain superfamily/Winged helix DNA-binding domain"/>
    <property type="match status" value="1"/>
</dbReference>
<evidence type="ECO:0000256" key="2">
    <source>
        <dbReference type="SAM" id="MobiDB-lite"/>
    </source>
</evidence>
<protein>
    <submittedName>
        <fullName evidence="5">DNA-protecting protein DprA</fullName>
    </submittedName>
</protein>
<feature type="domain" description="DprA winged helix" evidence="4">
    <location>
        <begin position="369"/>
        <end position="421"/>
    </location>
</feature>
<dbReference type="Proteomes" id="UP000448575">
    <property type="component" value="Unassembled WGS sequence"/>
</dbReference>
<evidence type="ECO:0000313" key="6">
    <source>
        <dbReference type="Proteomes" id="UP000448575"/>
    </source>
</evidence>
<evidence type="ECO:0000259" key="3">
    <source>
        <dbReference type="Pfam" id="PF02481"/>
    </source>
</evidence>
<sequence length="429" mass="44676">MAVQDTDAPTPACQDVERLAAWLRLANSPGVSRHAAFELLQFYQSPQAVFSAANLLLAGPPARNDAEPPARAHATDDTEAAFGPAPAQSRARPWNWLPRFEPDGAGERLSRQAARLLAGPMPERFLRLAEATLEWASRPGNHVLRLGDAAYPPSLRHIADPPLLLHAKGDPGLLQREAVAVVGARKATTQGTANARAFAETLSRAGLLVVSGLALGIDAAAHEGGLAGHGGTVAVIGTGIDRIYPRRNAGLARRIAEEGCLLSEFALGTHARAEHFPIRNRIIAGMARATLVVEAAAKSGSLITAYAALEAGREVFVLPGSVHAPQSVGCHDLIRSGGRLVASPGHLLEDLGVGPGGVPGMAGGVGDGALDELARGLLQALGYDPVGADELATRLQLDPSDMQASLLTLELAGVVERLPGGTFQRVRAP</sequence>
<dbReference type="RefSeq" id="WP_161027574.1">
    <property type="nucleotide sequence ID" value="NZ_WWCJ01000018.1"/>
</dbReference>
<reference evidence="5 6" key="1">
    <citation type="submission" date="2019-12" db="EMBL/GenBank/DDBJ databases">
        <title>Novel species isolated from a subtropical stream in China.</title>
        <authorList>
            <person name="Lu H."/>
        </authorList>
    </citation>
    <scope>NUCLEOTIDE SEQUENCE [LARGE SCALE GENOMIC DNA]</scope>
    <source>
        <strain evidence="5 6">DS3</strain>
    </source>
</reference>
<dbReference type="InterPro" id="IPR003488">
    <property type="entry name" value="DprA"/>
</dbReference>
<dbReference type="EMBL" id="WWCJ01000018">
    <property type="protein sequence ID" value="MYN04616.1"/>
    <property type="molecule type" value="Genomic_DNA"/>
</dbReference>
<keyword evidence="6" id="KW-1185">Reference proteome</keyword>
<dbReference type="Pfam" id="PF02481">
    <property type="entry name" value="DNA_processg_A"/>
    <property type="match status" value="1"/>
</dbReference>
<dbReference type="Gene3D" id="3.40.50.450">
    <property type="match status" value="1"/>
</dbReference>
<comment type="similarity">
    <text evidence="1">Belongs to the DprA/Smf family.</text>
</comment>
<dbReference type="SUPFAM" id="SSF102405">
    <property type="entry name" value="MCP/YpsA-like"/>
    <property type="match status" value="1"/>
</dbReference>
<comment type="caution">
    <text evidence="5">The sequence shown here is derived from an EMBL/GenBank/DDBJ whole genome shotgun (WGS) entry which is preliminary data.</text>
</comment>
<dbReference type="InterPro" id="IPR041614">
    <property type="entry name" value="DprA_WH"/>
</dbReference>
<dbReference type="InterPro" id="IPR057666">
    <property type="entry name" value="DrpA_SLOG"/>
</dbReference>
<dbReference type="PANTHER" id="PTHR43022:SF1">
    <property type="entry name" value="PROTEIN SMF"/>
    <property type="match status" value="1"/>
</dbReference>
<feature type="compositionally biased region" description="Basic and acidic residues" evidence="2">
    <location>
        <begin position="64"/>
        <end position="76"/>
    </location>
</feature>
<evidence type="ECO:0000313" key="5">
    <source>
        <dbReference type="EMBL" id="MYN04616.1"/>
    </source>
</evidence>
<gene>
    <name evidence="5" type="primary">dprA</name>
    <name evidence="5" type="ORF">GTP41_21205</name>
</gene>
<name>A0A6N9HML7_9BURK</name>
<dbReference type="NCBIfam" id="TIGR00732">
    <property type="entry name" value="dprA"/>
    <property type="match status" value="1"/>
</dbReference>
<dbReference type="Pfam" id="PF17782">
    <property type="entry name" value="WHD_DprA"/>
    <property type="match status" value="1"/>
</dbReference>
<dbReference type="PANTHER" id="PTHR43022">
    <property type="entry name" value="PROTEIN SMF"/>
    <property type="match status" value="1"/>
</dbReference>
<dbReference type="InterPro" id="IPR036388">
    <property type="entry name" value="WH-like_DNA-bd_sf"/>
</dbReference>
<feature type="region of interest" description="Disordered" evidence="2">
    <location>
        <begin position="61"/>
        <end position="95"/>
    </location>
</feature>